<feature type="compositionally biased region" description="Basic and acidic residues" evidence="1">
    <location>
        <begin position="120"/>
        <end position="162"/>
    </location>
</feature>
<dbReference type="EMBL" id="OU963863">
    <property type="protein sequence ID" value="CAH0385172.1"/>
    <property type="molecule type" value="Genomic_DNA"/>
</dbReference>
<evidence type="ECO:0000313" key="3">
    <source>
        <dbReference type="Proteomes" id="UP001152759"/>
    </source>
</evidence>
<gene>
    <name evidence="2" type="ORF">BEMITA_LOCUS4425</name>
</gene>
<reference evidence="2" key="1">
    <citation type="submission" date="2021-12" db="EMBL/GenBank/DDBJ databases">
        <authorList>
            <person name="King R."/>
        </authorList>
    </citation>
    <scope>NUCLEOTIDE SEQUENCE</scope>
</reference>
<proteinExistence type="predicted"/>
<evidence type="ECO:0000313" key="2">
    <source>
        <dbReference type="EMBL" id="CAH0385172.1"/>
    </source>
</evidence>
<evidence type="ECO:0000256" key="1">
    <source>
        <dbReference type="SAM" id="MobiDB-lite"/>
    </source>
</evidence>
<dbReference type="AlphaFoldDB" id="A0A9P0F257"/>
<accession>A0A9P0F257</accession>
<sequence>MVFLHDVNQSGRNQRDSANTTYNKVKLFWARPRIPTALKCNIVRKIIRLYDKWLSLAKSSKRRSQLQIANENAFKKSFQCLFDIAHKNALQMITIEEDTQFLISQRQEGRVGHMGSVDKNLTRKEQRKKVRDEKRRASVQKRQEEEETRLAAERKRLEERSR</sequence>
<protein>
    <submittedName>
        <fullName evidence="2">Uncharacterized protein</fullName>
    </submittedName>
</protein>
<keyword evidence="3" id="KW-1185">Reference proteome</keyword>
<dbReference type="Proteomes" id="UP001152759">
    <property type="component" value="Chromosome 2"/>
</dbReference>
<organism evidence="2 3">
    <name type="scientific">Bemisia tabaci</name>
    <name type="common">Sweetpotato whitefly</name>
    <name type="synonym">Aleurodes tabaci</name>
    <dbReference type="NCBI Taxonomy" id="7038"/>
    <lineage>
        <taxon>Eukaryota</taxon>
        <taxon>Metazoa</taxon>
        <taxon>Ecdysozoa</taxon>
        <taxon>Arthropoda</taxon>
        <taxon>Hexapoda</taxon>
        <taxon>Insecta</taxon>
        <taxon>Pterygota</taxon>
        <taxon>Neoptera</taxon>
        <taxon>Paraneoptera</taxon>
        <taxon>Hemiptera</taxon>
        <taxon>Sternorrhyncha</taxon>
        <taxon>Aleyrodoidea</taxon>
        <taxon>Aleyrodidae</taxon>
        <taxon>Aleyrodinae</taxon>
        <taxon>Bemisia</taxon>
    </lineage>
</organism>
<feature type="region of interest" description="Disordered" evidence="1">
    <location>
        <begin position="112"/>
        <end position="162"/>
    </location>
</feature>
<name>A0A9P0F257_BEMTA</name>